<feature type="non-terminal residue" evidence="2">
    <location>
        <position position="1"/>
    </location>
</feature>
<comment type="caution">
    <text evidence="2">The sequence shown here is derived from an EMBL/GenBank/DDBJ whole genome shotgun (WGS) entry which is preliminary data.</text>
</comment>
<proteinExistence type="predicted"/>
<accession>A0AAE0KP56</accession>
<sequence length="153" mass="16815">VLHNPDSIKQLVGDAVPTGTLENNTENEELTTDEQMDKWPPEKTIKESKFKRAIEKIRVYKKLPEAALSATLRKSKSDVTARLGAPVFPPDVHPHFVSGCTMALPDIVRFVAHAFHTPGAMELIQALLTPVQPTDKRPPHPGPLADKNPPHPG</sequence>
<organism evidence="2 3">
    <name type="scientific">Cymbomonas tetramitiformis</name>
    <dbReference type="NCBI Taxonomy" id="36881"/>
    <lineage>
        <taxon>Eukaryota</taxon>
        <taxon>Viridiplantae</taxon>
        <taxon>Chlorophyta</taxon>
        <taxon>Pyramimonadophyceae</taxon>
        <taxon>Pyramimonadales</taxon>
        <taxon>Pyramimonadaceae</taxon>
        <taxon>Cymbomonas</taxon>
    </lineage>
</organism>
<name>A0AAE0KP56_9CHLO</name>
<protein>
    <submittedName>
        <fullName evidence="2">Uncharacterized protein</fullName>
    </submittedName>
</protein>
<feature type="region of interest" description="Disordered" evidence="1">
    <location>
        <begin position="16"/>
        <end position="37"/>
    </location>
</feature>
<dbReference type="EMBL" id="LGRX02022663">
    <property type="protein sequence ID" value="KAK3255395.1"/>
    <property type="molecule type" value="Genomic_DNA"/>
</dbReference>
<feature type="region of interest" description="Disordered" evidence="1">
    <location>
        <begin position="132"/>
        <end position="153"/>
    </location>
</feature>
<gene>
    <name evidence="2" type="ORF">CYMTET_35419</name>
</gene>
<evidence type="ECO:0000313" key="2">
    <source>
        <dbReference type="EMBL" id="KAK3255395.1"/>
    </source>
</evidence>
<feature type="non-terminal residue" evidence="2">
    <location>
        <position position="153"/>
    </location>
</feature>
<evidence type="ECO:0000313" key="3">
    <source>
        <dbReference type="Proteomes" id="UP001190700"/>
    </source>
</evidence>
<evidence type="ECO:0000256" key="1">
    <source>
        <dbReference type="SAM" id="MobiDB-lite"/>
    </source>
</evidence>
<reference evidence="2 3" key="1">
    <citation type="journal article" date="2015" name="Genome Biol. Evol.">
        <title>Comparative Genomics of a Bacterivorous Green Alga Reveals Evolutionary Causalities and Consequences of Phago-Mixotrophic Mode of Nutrition.</title>
        <authorList>
            <person name="Burns J.A."/>
            <person name="Paasch A."/>
            <person name="Narechania A."/>
            <person name="Kim E."/>
        </authorList>
    </citation>
    <scope>NUCLEOTIDE SEQUENCE [LARGE SCALE GENOMIC DNA]</scope>
    <source>
        <strain evidence="2 3">PLY_AMNH</strain>
    </source>
</reference>
<dbReference type="Proteomes" id="UP001190700">
    <property type="component" value="Unassembled WGS sequence"/>
</dbReference>
<dbReference type="AlphaFoldDB" id="A0AAE0KP56"/>
<keyword evidence="3" id="KW-1185">Reference proteome</keyword>
<feature type="compositionally biased region" description="Acidic residues" evidence="1">
    <location>
        <begin position="25"/>
        <end position="34"/>
    </location>
</feature>